<dbReference type="EMBL" id="FWXV01000008">
    <property type="protein sequence ID" value="SMD22430.1"/>
    <property type="molecule type" value="Genomic_DNA"/>
</dbReference>
<dbReference type="InterPro" id="IPR011051">
    <property type="entry name" value="RmlC_Cupin_sf"/>
</dbReference>
<dbReference type="InterPro" id="IPR013096">
    <property type="entry name" value="Cupin_2"/>
</dbReference>
<organism evidence="3 4">
    <name type="scientific">Kibdelosporangium aridum</name>
    <dbReference type="NCBI Taxonomy" id="2030"/>
    <lineage>
        <taxon>Bacteria</taxon>
        <taxon>Bacillati</taxon>
        <taxon>Actinomycetota</taxon>
        <taxon>Actinomycetes</taxon>
        <taxon>Pseudonocardiales</taxon>
        <taxon>Pseudonocardiaceae</taxon>
        <taxon>Kibdelosporangium</taxon>
    </lineage>
</organism>
<proteinExistence type="predicted"/>
<evidence type="ECO:0000259" key="2">
    <source>
        <dbReference type="Pfam" id="PF07883"/>
    </source>
</evidence>
<dbReference type="AlphaFoldDB" id="A0A1W2FKL5"/>
<dbReference type="GO" id="GO:0046872">
    <property type="term" value="F:metal ion binding"/>
    <property type="evidence" value="ECO:0007669"/>
    <property type="project" value="UniProtKB-KW"/>
</dbReference>
<reference evidence="3 4" key="1">
    <citation type="submission" date="2017-04" db="EMBL/GenBank/DDBJ databases">
        <authorList>
            <person name="Afonso C.L."/>
            <person name="Miller P.J."/>
            <person name="Scott M.A."/>
            <person name="Spackman E."/>
            <person name="Goraichik I."/>
            <person name="Dimitrov K.M."/>
            <person name="Suarez D.L."/>
            <person name="Swayne D.E."/>
        </authorList>
    </citation>
    <scope>NUCLEOTIDE SEQUENCE [LARGE SCALE GENOMIC DNA]</scope>
    <source>
        <strain evidence="3 4">DSM 43828</strain>
    </source>
</reference>
<dbReference type="RefSeq" id="WP_033390876.1">
    <property type="nucleotide sequence ID" value="NZ_FWXV01000008.1"/>
</dbReference>
<evidence type="ECO:0000313" key="4">
    <source>
        <dbReference type="Proteomes" id="UP000192674"/>
    </source>
</evidence>
<dbReference type="CDD" id="cd02208">
    <property type="entry name" value="cupin_RmlC-like"/>
    <property type="match status" value="1"/>
</dbReference>
<sequence>MGKSGRVFVRGLTSETYGLGEFRQRQLAAERVRDDSVVVDDAKVAHSGDSAKSRTWWRIGPGDEDFLTQTIQVHFVELPADSSNHGHGHQNEAAFYILEGRGYEIHDDKRYDWAKDDLVFVHTDSVHRHFNPYDEKAVALVVKAKSTFMFMGLIQQGRSGPVERETEFGPREDWSRVWTPGVLDRKKVISPSDTVWEDTPLGRVRVMSSPARTDARIFSVDAFELDIPAGGKSGKYWKMADEVYYVLDGGGYALQWEVEAEIAEKYYARIALEPKRYEITKGDTLYVPQNHVCQLFAADGTPLRLFNAQNRVFKHLGYDAVHYFESASESTPAGQLTESNA</sequence>
<dbReference type="Pfam" id="PF07883">
    <property type="entry name" value="Cupin_2"/>
    <property type="match status" value="1"/>
</dbReference>
<dbReference type="OrthoDB" id="285029at2"/>
<protein>
    <submittedName>
        <fullName evidence="3">Cupin domain-containing protein</fullName>
    </submittedName>
</protein>
<gene>
    <name evidence="3" type="ORF">SAMN05661093_07408</name>
</gene>
<keyword evidence="1" id="KW-0479">Metal-binding</keyword>
<dbReference type="InterPro" id="IPR051610">
    <property type="entry name" value="GPI/OXD"/>
</dbReference>
<name>A0A1W2FKL5_KIBAR</name>
<evidence type="ECO:0000256" key="1">
    <source>
        <dbReference type="ARBA" id="ARBA00022723"/>
    </source>
</evidence>
<dbReference type="SUPFAM" id="SSF51182">
    <property type="entry name" value="RmlC-like cupins"/>
    <property type="match status" value="1"/>
</dbReference>
<feature type="domain" description="Cupin type-2" evidence="2">
    <location>
        <begin position="75"/>
        <end position="142"/>
    </location>
</feature>
<accession>A0A1W2FKL5</accession>
<evidence type="ECO:0000313" key="3">
    <source>
        <dbReference type="EMBL" id="SMD22430.1"/>
    </source>
</evidence>
<dbReference type="Gene3D" id="2.60.120.10">
    <property type="entry name" value="Jelly Rolls"/>
    <property type="match status" value="2"/>
</dbReference>
<dbReference type="InterPro" id="IPR014710">
    <property type="entry name" value="RmlC-like_jellyroll"/>
</dbReference>
<keyword evidence="4" id="KW-1185">Reference proteome</keyword>
<dbReference type="Proteomes" id="UP000192674">
    <property type="component" value="Unassembled WGS sequence"/>
</dbReference>
<dbReference type="PANTHER" id="PTHR35848">
    <property type="entry name" value="OXALATE-BINDING PROTEIN"/>
    <property type="match status" value="1"/>
</dbReference>